<dbReference type="RefSeq" id="WP_073367696.1">
    <property type="nucleotide sequence ID" value="NZ_FQWB01000001.1"/>
</dbReference>
<dbReference type="STRING" id="468056.SAMN05443549_101530"/>
<gene>
    <name evidence="1" type="ORF">SAMN05443549_101530</name>
</gene>
<dbReference type="EMBL" id="FQWB01000001">
    <property type="protein sequence ID" value="SHF83945.1"/>
    <property type="molecule type" value="Genomic_DNA"/>
</dbReference>
<evidence type="ECO:0000313" key="1">
    <source>
        <dbReference type="EMBL" id="SHF83945.1"/>
    </source>
</evidence>
<accession>A0A1M5EXI3</accession>
<evidence type="ECO:0008006" key="3">
    <source>
        <dbReference type="Google" id="ProtNLM"/>
    </source>
</evidence>
<name>A0A1M5EXI3_9FLAO</name>
<dbReference type="OrthoDB" id="1361437at2"/>
<sequence>MKKITLNLIIILLLQSCNENKTIKYLKLNDNQTLKKGEWLSSTDSLAGISIRENKIAFFKKMVFNSEDICGFSIIDSIHKNDNSEKKIGMFLLVVKNKDTTKYKILKRSEKLLVIENKGTTETYKFWR</sequence>
<keyword evidence="2" id="KW-1185">Reference proteome</keyword>
<dbReference type="PROSITE" id="PS51257">
    <property type="entry name" value="PROKAR_LIPOPROTEIN"/>
    <property type="match status" value="1"/>
</dbReference>
<dbReference type="AlphaFoldDB" id="A0A1M5EXI3"/>
<dbReference type="Proteomes" id="UP000184516">
    <property type="component" value="Unassembled WGS sequence"/>
</dbReference>
<reference evidence="2" key="1">
    <citation type="submission" date="2016-11" db="EMBL/GenBank/DDBJ databases">
        <authorList>
            <person name="Varghese N."/>
            <person name="Submissions S."/>
        </authorList>
    </citation>
    <scope>NUCLEOTIDE SEQUENCE [LARGE SCALE GENOMIC DNA]</scope>
    <source>
        <strain evidence="2">DSM 19978</strain>
    </source>
</reference>
<evidence type="ECO:0000313" key="2">
    <source>
        <dbReference type="Proteomes" id="UP000184516"/>
    </source>
</evidence>
<protein>
    <recommendedName>
        <fullName evidence="3">Lipocalin-like</fullName>
    </recommendedName>
</protein>
<proteinExistence type="predicted"/>
<organism evidence="1 2">
    <name type="scientific">Flavobacterium fluvii</name>
    <dbReference type="NCBI Taxonomy" id="468056"/>
    <lineage>
        <taxon>Bacteria</taxon>
        <taxon>Pseudomonadati</taxon>
        <taxon>Bacteroidota</taxon>
        <taxon>Flavobacteriia</taxon>
        <taxon>Flavobacteriales</taxon>
        <taxon>Flavobacteriaceae</taxon>
        <taxon>Flavobacterium</taxon>
    </lineage>
</organism>